<feature type="compositionally biased region" description="Basic and acidic residues" evidence="7">
    <location>
        <begin position="246"/>
        <end position="256"/>
    </location>
</feature>
<gene>
    <name evidence="11" type="ORF">ZEAMMB73_Zm00001d035604</name>
</gene>
<dbReference type="OMA" id="ASPPWEY"/>
<dbReference type="STRING" id="4577.A0A1D6LHJ4"/>
<keyword evidence="2" id="KW-0677">Repeat</keyword>
<dbReference type="OrthoDB" id="692268at2759"/>
<dbReference type="GO" id="GO:0003700">
    <property type="term" value="F:DNA-binding transcription factor activity"/>
    <property type="evidence" value="ECO:0007669"/>
    <property type="project" value="InterPro"/>
</dbReference>
<keyword evidence="8" id="KW-0472">Membrane</keyword>
<keyword evidence="8" id="KW-0812">Transmembrane</keyword>
<evidence type="ECO:0000256" key="2">
    <source>
        <dbReference type="ARBA" id="ARBA00022737"/>
    </source>
</evidence>
<dbReference type="PANTHER" id="PTHR45675">
    <property type="entry name" value="MYB TRANSCRIPTION FACTOR-RELATED-RELATED"/>
    <property type="match status" value="1"/>
</dbReference>
<dbReference type="InterPro" id="IPR044676">
    <property type="entry name" value="EOBI/EOBII-like_plant"/>
</dbReference>
<keyword evidence="6" id="KW-0539">Nucleus</keyword>
<evidence type="ECO:0000256" key="8">
    <source>
        <dbReference type="SAM" id="Phobius"/>
    </source>
</evidence>
<feature type="domain" description="HTH myb-type" evidence="10">
    <location>
        <begin position="37"/>
        <end position="69"/>
    </location>
</feature>
<evidence type="ECO:0000256" key="1">
    <source>
        <dbReference type="ARBA" id="ARBA00004123"/>
    </source>
</evidence>
<dbReference type="InterPro" id="IPR001005">
    <property type="entry name" value="SANT/Myb"/>
</dbReference>
<feature type="region of interest" description="Disordered" evidence="7">
    <location>
        <begin position="210"/>
        <end position="284"/>
    </location>
</feature>
<dbReference type="SUPFAM" id="SSF46689">
    <property type="entry name" value="Homeodomain-like"/>
    <property type="match status" value="2"/>
</dbReference>
<evidence type="ECO:0000256" key="6">
    <source>
        <dbReference type="ARBA" id="ARBA00023242"/>
    </source>
</evidence>
<reference evidence="11" key="1">
    <citation type="submission" date="2015-12" db="EMBL/GenBank/DDBJ databases">
        <title>Update maize B73 reference genome by single molecule sequencing technologies.</title>
        <authorList>
            <consortium name="Maize Genome Sequencing Project"/>
            <person name="Ware D."/>
        </authorList>
    </citation>
    <scope>NUCLEOTIDE SEQUENCE</scope>
    <source>
        <tissue evidence="11">Seedling</tissue>
    </source>
</reference>
<dbReference type="GO" id="GO:0043565">
    <property type="term" value="F:sequence-specific DNA binding"/>
    <property type="evidence" value="ECO:0007669"/>
    <property type="project" value="InterPro"/>
</dbReference>
<evidence type="ECO:0000259" key="9">
    <source>
        <dbReference type="PROSITE" id="PS50090"/>
    </source>
</evidence>
<protein>
    <submittedName>
        <fullName evidence="11">Putative MYB DNA-binding domain superfamily protein</fullName>
    </submittedName>
</protein>
<keyword evidence="8" id="KW-1133">Transmembrane helix</keyword>
<feature type="domain" description="HTH myb-type" evidence="10">
    <location>
        <begin position="148"/>
        <end position="202"/>
    </location>
</feature>
<dbReference type="PROSITE" id="PS51294">
    <property type="entry name" value="HTH_MYB"/>
    <property type="match status" value="2"/>
</dbReference>
<evidence type="ECO:0000259" key="10">
    <source>
        <dbReference type="PROSITE" id="PS51294"/>
    </source>
</evidence>
<accession>A0A1D6LHJ4</accession>
<dbReference type="PROSITE" id="PS50090">
    <property type="entry name" value="MYB_LIKE"/>
    <property type="match status" value="2"/>
</dbReference>
<keyword evidence="4 11" id="KW-0238">DNA-binding</keyword>
<evidence type="ECO:0000256" key="3">
    <source>
        <dbReference type="ARBA" id="ARBA00023015"/>
    </source>
</evidence>
<evidence type="ECO:0000256" key="4">
    <source>
        <dbReference type="ARBA" id="ARBA00023125"/>
    </source>
</evidence>
<feature type="compositionally biased region" description="Low complexity" evidence="7">
    <location>
        <begin position="210"/>
        <end position="245"/>
    </location>
</feature>
<organism evidence="11">
    <name type="scientific">Zea mays</name>
    <name type="common">Maize</name>
    <dbReference type="NCBI Taxonomy" id="4577"/>
    <lineage>
        <taxon>Eukaryota</taxon>
        <taxon>Viridiplantae</taxon>
        <taxon>Streptophyta</taxon>
        <taxon>Embryophyta</taxon>
        <taxon>Tracheophyta</taxon>
        <taxon>Spermatophyta</taxon>
        <taxon>Magnoliopsida</taxon>
        <taxon>Liliopsida</taxon>
        <taxon>Poales</taxon>
        <taxon>Poaceae</taxon>
        <taxon>PACMAD clade</taxon>
        <taxon>Panicoideae</taxon>
        <taxon>Andropogonodae</taxon>
        <taxon>Andropogoneae</taxon>
        <taxon>Tripsacinae</taxon>
        <taxon>Zea</taxon>
    </lineage>
</organism>
<dbReference type="InParanoid" id="A0A1D6LHJ4"/>
<dbReference type="PANTHER" id="PTHR45675:SF50">
    <property type="match status" value="1"/>
</dbReference>
<dbReference type="Pfam" id="PF00249">
    <property type="entry name" value="Myb_DNA-binding"/>
    <property type="match status" value="2"/>
</dbReference>
<dbReference type="Gene3D" id="1.10.10.60">
    <property type="entry name" value="Homeodomain-like"/>
    <property type="match status" value="2"/>
</dbReference>
<dbReference type="GO" id="GO:0005634">
    <property type="term" value="C:nucleus"/>
    <property type="evidence" value="ECO:0007669"/>
    <property type="project" value="UniProtKB-SubCell"/>
</dbReference>
<feature type="domain" description="Myb-like" evidence="9">
    <location>
        <begin position="148"/>
        <end position="198"/>
    </location>
</feature>
<dbReference type="InterPro" id="IPR017930">
    <property type="entry name" value="Myb_dom"/>
</dbReference>
<dbReference type="SMR" id="A0A1D6LHJ4"/>
<evidence type="ECO:0000256" key="7">
    <source>
        <dbReference type="SAM" id="MobiDB-lite"/>
    </source>
</evidence>
<comment type="subcellular location">
    <subcellularLocation>
        <location evidence="1">Nucleus</location>
    </subcellularLocation>
</comment>
<evidence type="ECO:0000256" key="5">
    <source>
        <dbReference type="ARBA" id="ARBA00023163"/>
    </source>
</evidence>
<dbReference type="InterPro" id="IPR009057">
    <property type="entry name" value="Homeodomain-like_sf"/>
</dbReference>
<name>A0A1D6LHJ4_MAIZE</name>
<dbReference type="AlphaFoldDB" id="A0A1D6LHJ4"/>
<evidence type="ECO:0000313" key="11">
    <source>
        <dbReference type="EMBL" id="AQK79343.1"/>
    </source>
</evidence>
<sequence>MSSLLCISRRNNKKDSDGDGEYGGEQIIISTGGAAMRKGPWTDEEDEQLVRFVRLFGERRWDFLAKVSGLRGGGCVDRSASMQLRMHEEGRSASIEQLAVFLTVCFFFFLLIFVAYLRAALVDTDGDVRAGLRRTGKSCRLRWVNYLHPGLRRGRITADEERRIVELHAQWGSRWSRIARSLPGRTDNEIKNFWRTRTRKKALEERRAAAAATSTAAESASSVMTVSSSSECRRPPVSSSSSSSSLRRDEARRSGDETEEASTPTAAPATKHDEEPQPQPQECYDFPMDQLWNEIAAADAAAMSYLVVDACWGGAAVGGHCYYYGAAAASAASPPPPASPPWEYCGSDFSLWRIDDQEYYKKMLDSSS</sequence>
<dbReference type="CDD" id="cd00167">
    <property type="entry name" value="SANT"/>
    <property type="match status" value="2"/>
</dbReference>
<keyword evidence="5" id="KW-0804">Transcription</keyword>
<proteinExistence type="predicted"/>
<dbReference type="SMART" id="SM00717">
    <property type="entry name" value="SANT"/>
    <property type="match status" value="2"/>
</dbReference>
<dbReference type="ExpressionAtlas" id="A0A1D6LHJ4">
    <property type="expression patterns" value="baseline and differential"/>
</dbReference>
<feature type="transmembrane region" description="Helical" evidence="8">
    <location>
        <begin position="98"/>
        <end position="117"/>
    </location>
</feature>
<keyword evidence="3" id="KW-0805">Transcription regulation</keyword>
<feature type="domain" description="Myb-like" evidence="9">
    <location>
        <begin position="33"/>
        <end position="147"/>
    </location>
</feature>
<dbReference type="EMBL" id="CM000782">
    <property type="protein sequence ID" value="AQK79343.1"/>
    <property type="molecule type" value="Genomic_DNA"/>
</dbReference>